<keyword evidence="3" id="KW-1185">Reference proteome</keyword>
<protein>
    <recommendedName>
        <fullName evidence="4">LTXXQ motif family protein</fullName>
    </recommendedName>
</protein>
<proteinExistence type="predicted"/>
<name>A0A1G7Y8R9_9SPHI</name>
<evidence type="ECO:0000313" key="2">
    <source>
        <dbReference type="EMBL" id="SDG92855.1"/>
    </source>
</evidence>
<dbReference type="AlphaFoldDB" id="A0A1G7Y8R9"/>
<evidence type="ECO:0000313" key="3">
    <source>
        <dbReference type="Proteomes" id="UP000199705"/>
    </source>
</evidence>
<dbReference type="RefSeq" id="WP_091167609.1">
    <property type="nucleotide sequence ID" value="NZ_FNCG01000005.1"/>
</dbReference>
<accession>A0A1G7Y8R9</accession>
<reference evidence="3" key="1">
    <citation type="submission" date="2016-10" db="EMBL/GenBank/DDBJ databases">
        <authorList>
            <person name="Varghese N."/>
            <person name="Submissions S."/>
        </authorList>
    </citation>
    <scope>NUCLEOTIDE SEQUENCE [LARGE SCALE GENOMIC DNA]</scope>
    <source>
        <strain evidence="3">Gh-67</strain>
    </source>
</reference>
<feature type="chain" id="PRO_5011683879" description="LTXXQ motif family protein" evidence="1">
    <location>
        <begin position="18"/>
        <end position="122"/>
    </location>
</feature>
<gene>
    <name evidence="2" type="ORF">SAMN05192573_105303</name>
</gene>
<dbReference type="Proteomes" id="UP000199705">
    <property type="component" value="Unassembled WGS sequence"/>
</dbReference>
<keyword evidence="1" id="KW-0732">Signal</keyword>
<organism evidence="2 3">
    <name type="scientific">Mucilaginibacter gossypii</name>
    <dbReference type="NCBI Taxonomy" id="551996"/>
    <lineage>
        <taxon>Bacteria</taxon>
        <taxon>Pseudomonadati</taxon>
        <taxon>Bacteroidota</taxon>
        <taxon>Sphingobacteriia</taxon>
        <taxon>Sphingobacteriales</taxon>
        <taxon>Sphingobacteriaceae</taxon>
        <taxon>Mucilaginibacter</taxon>
    </lineage>
</organism>
<sequence length="122" mass="13510">MKKLLMLLALACGLNYAANAQKKIEKTPAQKAANKTEHLQKNLKLTADQAKKVNVILLAQATSIDSLKKLKQDKKTSHLADQKIKQRTATGLNKIFTPEQQKAYAKLKADKKARKDAAKADE</sequence>
<evidence type="ECO:0000256" key="1">
    <source>
        <dbReference type="SAM" id="SignalP"/>
    </source>
</evidence>
<dbReference type="GeneID" id="91140612"/>
<dbReference type="STRING" id="551996.SAMN05192573_105303"/>
<feature type="signal peptide" evidence="1">
    <location>
        <begin position="1"/>
        <end position="17"/>
    </location>
</feature>
<evidence type="ECO:0008006" key="4">
    <source>
        <dbReference type="Google" id="ProtNLM"/>
    </source>
</evidence>
<dbReference type="EMBL" id="FNCG01000005">
    <property type="protein sequence ID" value="SDG92855.1"/>
    <property type="molecule type" value="Genomic_DNA"/>
</dbReference>